<dbReference type="SUPFAM" id="SSF50978">
    <property type="entry name" value="WD40 repeat-like"/>
    <property type="match status" value="2"/>
</dbReference>
<reference evidence="9" key="1">
    <citation type="submission" date="2021-01" db="UniProtKB">
        <authorList>
            <consortium name="EnsemblPlants"/>
        </authorList>
    </citation>
    <scope>IDENTIFICATION</scope>
</reference>
<evidence type="ECO:0008006" key="11">
    <source>
        <dbReference type="Google" id="ProtNLM"/>
    </source>
</evidence>
<evidence type="ECO:0000313" key="9">
    <source>
        <dbReference type="EnsemblPlants" id="Kaladp0085s0025.1.v1.1"/>
    </source>
</evidence>
<keyword evidence="4" id="KW-0819">tRNA processing</keyword>
<feature type="compositionally biased region" description="Basic and acidic residues" evidence="8">
    <location>
        <begin position="1110"/>
        <end position="1120"/>
    </location>
</feature>
<feature type="region of interest" description="Disordered" evidence="8">
    <location>
        <begin position="1087"/>
        <end position="1143"/>
    </location>
</feature>
<dbReference type="GO" id="GO:0030488">
    <property type="term" value="P:tRNA methylation"/>
    <property type="evidence" value="ECO:0007669"/>
    <property type="project" value="TreeGrafter"/>
</dbReference>
<feature type="compositionally biased region" description="Polar residues" evidence="8">
    <location>
        <begin position="1122"/>
        <end position="1140"/>
    </location>
</feature>
<keyword evidence="5" id="KW-0677">Repeat</keyword>
<keyword evidence="10" id="KW-1185">Reference proteome</keyword>
<evidence type="ECO:0000256" key="1">
    <source>
        <dbReference type="ARBA" id="ARBA00004496"/>
    </source>
</evidence>
<feature type="repeat" description="WD" evidence="7">
    <location>
        <begin position="250"/>
        <end position="291"/>
    </location>
</feature>
<evidence type="ECO:0000256" key="3">
    <source>
        <dbReference type="ARBA" id="ARBA00022574"/>
    </source>
</evidence>
<organism evidence="9 10">
    <name type="scientific">Kalanchoe fedtschenkoi</name>
    <name type="common">Lavender scallops</name>
    <name type="synonym">South American air plant</name>
    <dbReference type="NCBI Taxonomy" id="63787"/>
    <lineage>
        <taxon>Eukaryota</taxon>
        <taxon>Viridiplantae</taxon>
        <taxon>Streptophyta</taxon>
        <taxon>Embryophyta</taxon>
        <taxon>Tracheophyta</taxon>
        <taxon>Spermatophyta</taxon>
        <taxon>Magnoliopsida</taxon>
        <taxon>eudicotyledons</taxon>
        <taxon>Gunneridae</taxon>
        <taxon>Pentapetalae</taxon>
        <taxon>Saxifragales</taxon>
        <taxon>Crassulaceae</taxon>
        <taxon>Kalanchoe</taxon>
    </lineage>
</organism>
<dbReference type="PANTHER" id="PTHR14344">
    <property type="entry name" value="WD REPEAT PROTEIN"/>
    <property type="match status" value="1"/>
</dbReference>
<comment type="similarity">
    <text evidence="6">Belongs to the WD repeat WDR6 family.</text>
</comment>
<evidence type="ECO:0000256" key="2">
    <source>
        <dbReference type="ARBA" id="ARBA00022490"/>
    </source>
</evidence>
<dbReference type="PANTHER" id="PTHR14344:SF3">
    <property type="entry name" value="WD REPEAT-CONTAINING PROTEIN 6"/>
    <property type="match status" value="1"/>
</dbReference>
<dbReference type="GO" id="GO:0005737">
    <property type="term" value="C:cytoplasm"/>
    <property type="evidence" value="ECO:0007669"/>
    <property type="project" value="UniProtKB-SubCell"/>
</dbReference>
<feature type="repeat" description="WD" evidence="7">
    <location>
        <begin position="301"/>
        <end position="331"/>
    </location>
</feature>
<evidence type="ECO:0000256" key="4">
    <source>
        <dbReference type="ARBA" id="ARBA00022694"/>
    </source>
</evidence>
<dbReference type="EnsemblPlants" id="Kaladp0085s0025.1.v1.1">
    <property type="protein sequence ID" value="Kaladp0085s0025.1.v1.1"/>
    <property type="gene ID" value="Kaladp0085s0025.v1.1"/>
</dbReference>
<protein>
    <recommendedName>
        <fullName evidence="11">WD repeat-containing protein 6</fullName>
    </recommendedName>
</protein>
<keyword evidence="3 7" id="KW-0853">WD repeat</keyword>
<dbReference type="SMART" id="SM00320">
    <property type="entry name" value="WD40"/>
    <property type="match status" value="10"/>
</dbReference>
<dbReference type="InterPro" id="IPR051973">
    <property type="entry name" value="tRNA_Anticodon_Mtase-Reg"/>
</dbReference>
<keyword evidence="2" id="KW-0963">Cytoplasm</keyword>
<accession>A0A7N0UV80</accession>
<dbReference type="InterPro" id="IPR015943">
    <property type="entry name" value="WD40/YVTN_repeat-like_dom_sf"/>
</dbReference>
<comment type="subcellular location">
    <subcellularLocation>
        <location evidence="1">Cytoplasm</location>
    </subcellularLocation>
</comment>
<dbReference type="InterPro" id="IPR001680">
    <property type="entry name" value="WD40_rpt"/>
</dbReference>
<proteinExistence type="inferred from homology"/>
<dbReference type="Gene3D" id="2.130.10.10">
    <property type="entry name" value="YVTN repeat-like/Quinoprotein amine dehydrogenase"/>
    <property type="match status" value="5"/>
</dbReference>
<dbReference type="PROSITE" id="PS50294">
    <property type="entry name" value="WD_REPEATS_REGION"/>
    <property type="match status" value="1"/>
</dbReference>
<dbReference type="OMA" id="RSARIWM"/>
<dbReference type="Gramene" id="Kaladp0085s0025.1.v1.1">
    <property type="protein sequence ID" value="Kaladp0085s0025.1.v1.1"/>
    <property type="gene ID" value="Kaladp0085s0025.v1.1"/>
</dbReference>
<dbReference type="PROSITE" id="PS50082">
    <property type="entry name" value="WD_REPEATS_2"/>
    <property type="match status" value="2"/>
</dbReference>
<name>A0A7N0UV80_KALFE</name>
<dbReference type="Proteomes" id="UP000594263">
    <property type="component" value="Unplaced"/>
</dbReference>
<dbReference type="SUPFAM" id="SSF50960">
    <property type="entry name" value="TolB, C-terminal domain"/>
    <property type="match status" value="1"/>
</dbReference>
<dbReference type="Pfam" id="PF00400">
    <property type="entry name" value="WD40"/>
    <property type="match status" value="3"/>
</dbReference>
<dbReference type="InterPro" id="IPR036322">
    <property type="entry name" value="WD40_repeat_dom_sf"/>
</dbReference>
<sequence length="1330" mass="146879">MGKVQHGRLRSGRYLGEISALCFLHLPPQISSLPYLLVGMGSEIILYNLGTGREIGLFHVFEGIRVHGVSCTSVNGSEPELQPSVYTFMIAVYGEKKVKLFKLGIQAMLGLEDGADSHVDLVMYQSISKFRNWVLDVCFLKASSGCLDENKYNLAIGCSDNSVFIWDTVTSSVIFEVESPDRCLLYSMRLWGDGLKDLHIASGTIFNEIIVWKVENGLASLDCSVIEGTNKINQPEKDHLRVEARHICKLSGHEGSIFRITWSVDGSKLVSVSDDRCARFWCLPDEKRSSVNEVGAHDRVLYGHTARVWDCCISESLIVTAGEDCTCRVWNSNGVQLQMIKEHIGRGIWRCLYDPTSSLLITAGFDSSIRIRQLNASSFQDRGLQSESQNQSAAYSLCIPKSPGLSGHMNSKSEYVRCLRFTTEGTLYVATNNGFLFKANISELGDPKWTELARVSTKAPIICLDVMSSSSSETNCGIEDWIAVGDGRGTVSIVRVIGDVSSPEVDLPFMWPAEPERQLLGTFWSKSLGNRYIFTSDPKGTLKLWKLNADSSEISDDVYLVAEFLSSFGTRIICLDASFQAQVVVCGDLRGNLILFRLSKDLLSSSSVETQSRVPPLNYFKGVHGISSVACVSVSCLSSNQSEIRSSGADGCICYLQYDAVLNNLEFVGLKQVKELSLIQYVSPDDLGSGAHAVGFASGNFIIWNLMTDTKIADVPCGGWRRPYSYFLGDVPELAHCFAYVKDETIYVHKYWVPLNQRMTIPNSLHIQFHGREIHSLCFITENSSCHSNATTNVGARSSYIASGSEDGTVRLSRYTSSAWSGSKSLGEHVGGSAVRSICPVSEVYRIELDETGFQPERVMPPTVLPDADHPFLLISVGAKRVLTTWLLRKRRDQNKKEELSSSADPDSMTFQWLSSDMPARIAKPQSKNLMNGHDVGLRKEYDNSGSVKKKAELDANSVSADEEDFKSNANNSYENDFRYMAVTAFLVKGSKSRSTVCFVIVACSDGSLSMRALILPQRFWFDVTEFVPVSSPVLALQHIVTPSSGGGRYILISGSTNGNITFWDLTNSVYSFMMWMSMIQIEKSIEGQKRPRTGRGSQGGRWWKSVAKKKPEDGTHASRAENGTYSPTSNNEDPVTSSKTADDVVVESKADKEAVSFQIRQVQPMHVVNQAHQSGVNCLHVSKFKNPQSSDSRYVVLSGGDDQALHSLVLDVELGSASLDCGSREDEWCRIRCVRQDKIASAHSSAVKGVWSDGKRAFSTGLDQRVRCWQINELGNLCEQGHLVINVPEPETLDARGYERDRYEIAVGGRGMQLMLLEASASPMTTGKE</sequence>
<evidence type="ECO:0000313" key="10">
    <source>
        <dbReference type="Proteomes" id="UP000594263"/>
    </source>
</evidence>
<evidence type="ECO:0000256" key="6">
    <source>
        <dbReference type="ARBA" id="ARBA00038255"/>
    </source>
</evidence>
<evidence type="ECO:0000256" key="7">
    <source>
        <dbReference type="PROSITE-ProRule" id="PRU00221"/>
    </source>
</evidence>
<evidence type="ECO:0000256" key="5">
    <source>
        <dbReference type="ARBA" id="ARBA00022737"/>
    </source>
</evidence>
<evidence type="ECO:0000256" key="8">
    <source>
        <dbReference type="SAM" id="MobiDB-lite"/>
    </source>
</evidence>